<proteinExistence type="predicted"/>
<reference evidence="1" key="1">
    <citation type="submission" date="2021-02" db="EMBL/GenBank/DDBJ databases">
        <authorList>
            <consortium name="DOE Joint Genome Institute"/>
            <person name="Ahrendt S."/>
            <person name="Looney B.P."/>
            <person name="Miyauchi S."/>
            <person name="Morin E."/>
            <person name="Drula E."/>
            <person name="Courty P.E."/>
            <person name="Chicoki N."/>
            <person name="Fauchery L."/>
            <person name="Kohler A."/>
            <person name="Kuo A."/>
            <person name="Labutti K."/>
            <person name="Pangilinan J."/>
            <person name="Lipzen A."/>
            <person name="Riley R."/>
            <person name="Andreopoulos W."/>
            <person name="He G."/>
            <person name="Johnson J."/>
            <person name="Barry K.W."/>
            <person name="Grigoriev I.V."/>
            <person name="Nagy L."/>
            <person name="Hibbett D."/>
            <person name="Henrissat B."/>
            <person name="Matheny P.B."/>
            <person name="Labbe J."/>
            <person name="Martin F."/>
        </authorList>
    </citation>
    <scope>NUCLEOTIDE SEQUENCE</scope>
    <source>
        <strain evidence="1">FP105234-sp</strain>
    </source>
</reference>
<organism evidence="1 2">
    <name type="scientific">Auriscalpium vulgare</name>
    <dbReference type="NCBI Taxonomy" id="40419"/>
    <lineage>
        <taxon>Eukaryota</taxon>
        <taxon>Fungi</taxon>
        <taxon>Dikarya</taxon>
        <taxon>Basidiomycota</taxon>
        <taxon>Agaricomycotina</taxon>
        <taxon>Agaricomycetes</taxon>
        <taxon>Russulales</taxon>
        <taxon>Auriscalpiaceae</taxon>
        <taxon>Auriscalpium</taxon>
    </lineage>
</organism>
<feature type="non-terminal residue" evidence="1">
    <location>
        <position position="273"/>
    </location>
</feature>
<keyword evidence="2" id="KW-1185">Reference proteome</keyword>
<accession>A0ACB8RH40</accession>
<sequence>PRRIVELRSARHTAPGHSPLGVSALSLEAYLSADGSTPFVARADSGADISLLSHKFWQQLPAASRPKLRQGLKMRLYHLTGGAQMLGYVHLPLFIPSREGPLLKVIAECYVVPEMTVPLLLGEDFQLTYEFGVRRSVSAGSFLTVGDTGWSISARSTKPGPEHRRRKAYRRRQRQRAVSPIARAEQDVHIAPFTNKLVPLSFSSDVETEWSLEKTVLAQPDGSFLITTPTLFSTERPTVSVSNPTARPQIVRRGDFLGRLSPSSTFDTPSPER</sequence>
<protein>
    <submittedName>
        <fullName evidence="1">Uncharacterized protein</fullName>
    </submittedName>
</protein>
<feature type="non-terminal residue" evidence="1">
    <location>
        <position position="1"/>
    </location>
</feature>
<evidence type="ECO:0000313" key="1">
    <source>
        <dbReference type="EMBL" id="KAI0043229.1"/>
    </source>
</evidence>
<reference evidence="1" key="2">
    <citation type="journal article" date="2022" name="New Phytol.">
        <title>Evolutionary transition to the ectomycorrhizal habit in the genomes of a hyperdiverse lineage of mushroom-forming fungi.</title>
        <authorList>
            <person name="Looney B."/>
            <person name="Miyauchi S."/>
            <person name="Morin E."/>
            <person name="Drula E."/>
            <person name="Courty P.E."/>
            <person name="Kohler A."/>
            <person name="Kuo A."/>
            <person name="LaButti K."/>
            <person name="Pangilinan J."/>
            <person name="Lipzen A."/>
            <person name="Riley R."/>
            <person name="Andreopoulos W."/>
            <person name="He G."/>
            <person name="Johnson J."/>
            <person name="Nolan M."/>
            <person name="Tritt A."/>
            <person name="Barry K.W."/>
            <person name="Grigoriev I.V."/>
            <person name="Nagy L.G."/>
            <person name="Hibbett D."/>
            <person name="Henrissat B."/>
            <person name="Matheny P.B."/>
            <person name="Labbe J."/>
            <person name="Martin F.M."/>
        </authorList>
    </citation>
    <scope>NUCLEOTIDE SEQUENCE</scope>
    <source>
        <strain evidence="1">FP105234-sp</strain>
    </source>
</reference>
<evidence type="ECO:0000313" key="2">
    <source>
        <dbReference type="Proteomes" id="UP000814033"/>
    </source>
</evidence>
<comment type="caution">
    <text evidence="1">The sequence shown here is derived from an EMBL/GenBank/DDBJ whole genome shotgun (WGS) entry which is preliminary data.</text>
</comment>
<dbReference type="EMBL" id="MU276028">
    <property type="protein sequence ID" value="KAI0043229.1"/>
    <property type="molecule type" value="Genomic_DNA"/>
</dbReference>
<name>A0ACB8RH40_9AGAM</name>
<dbReference type="Proteomes" id="UP000814033">
    <property type="component" value="Unassembled WGS sequence"/>
</dbReference>
<gene>
    <name evidence="1" type="ORF">FA95DRAFT_1462938</name>
</gene>